<protein>
    <recommendedName>
        <fullName evidence="1">MACPF-like domain-containing protein</fullName>
    </recommendedName>
</protein>
<dbReference type="Pfam" id="PF22693">
    <property type="entry name" value="MACPF_1"/>
    <property type="match status" value="1"/>
</dbReference>
<organism evidence="2 3">
    <name type="scientific">Mortierella polycephala</name>
    <dbReference type="NCBI Taxonomy" id="41804"/>
    <lineage>
        <taxon>Eukaryota</taxon>
        <taxon>Fungi</taxon>
        <taxon>Fungi incertae sedis</taxon>
        <taxon>Mucoromycota</taxon>
        <taxon>Mortierellomycotina</taxon>
        <taxon>Mortierellomycetes</taxon>
        <taxon>Mortierellales</taxon>
        <taxon>Mortierellaceae</taxon>
        <taxon>Mortierella</taxon>
    </lineage>
</organism>
<proteinExistence type="predicted"/>
<reference evidence="2" key="1">
    <citation type="journal article" date="2020" name="Fungal Divers.">
        <title>Resolving the Mortierellaceae phylogeny through synthesis of multi-gene phylogenetics and phylogenomics.</title>
        <authorList>
            <person name="Vandepol N."/>
            <person name="Liber J."/>
            <person name="Desiro A."/>
            <person name="Na H."/>
            <person name="Kennedy M."/>
            <person name="Barry K."/>
            <person name="Grigoriev I.V."/>
            <person name="Miller A.N."/>
            <person name="O'Donnell K."/>
            <person name="Stajich J.E."/>
            <person name="Bonito G."/>
        </authorList>
    </citation>
    <scope>NUCLEOTIDE SEQUENCE</scope>
    <source>
        <strain evidence="2">KOD948</strain>
    </source>
</reference>
<feature type="domain" description="MACPF-like" evidence="1">
    <location>
        <begin position="182"/>
        <end position="422"/>
    </location>
</feature>
<keyword evidence="3" id="KW-1185">Reference proteome</keyword>
<evidence type="ECO:0000313" key="2">
    <source>
        <dbReference type="EMBL" id="KAG0247338.1"/>
    </source>
</evidence>
<evidence type="ECO:0000259" key="1">
    <source>
        <dbReference type="Pfam" id="PF22693"/>
    </source>
</evidence>
<gene>
    <name evidence="2" type="ORF">BG011_001642</name>
</gene>
<evidence type="ECO:0000313" key="3">
    <source>
        <dbReference type="Proteomes" id="UP000726737"/>
    </source>
</evidence>
<dbReference type="Proteomes" id="UP000726737">
    <property type="component" value="Unassembled WGS sequence"/>
</dbReference>
<accession>A0A9P6TUP5</accession>
<dbReference type="EMBL" id="JAAAJA010001448">
    <property type="protein sequence ID" value="KAG0247338.1"/>
    <property type="molecule type" value="Genomic_DNA"/>
</dbReference>
<dbReference type="AlphaFoldDB" id="A0A9P6TUP5"/>
<sequence>MPTDSRNSATASSRVTFRKGATGNMGPLGLLSVPVDVRSIAALRVLLERRDMMKPTDTFTWNSYPMAKMDEATTEWNELVHEGSIEIISAAEKDKLAPPTIPAKQESLKLTTGSAVFTGARVVEPAKASPSDADPDSASRLGEAEWKHVMSACNLLSGICIDADKPERGGFPVITSVTPISSPEAVSYTVTDNMKYDAITTHTERSCFYVKNGFTRATFSISSPYASASIEASKQEMSARNKTERSIWSTAKYILSRVTVHFDAKRIAPTEDFAAEIETDLSQKDDSAKRAAIAKTLAKFGHIFPTRVVLGGMLVTSNVATINSKAEERQFESSVGTALLVGCKSVDINAGFVMGGSETKKNESYDSVQTLALSAVGGNTLQATNNGLWVPSVGNYRNWRVIEISEVMNTFDLLPPRLADEVKRLATHFPLEGKWVVPRVMFTDAGSRAKKDLSVYCPDVDEEGWCWLGQSYQNDKVLLVREKTPGSLCDIADFAKVWDDRGSGKERDFNLWDPVPRIGTFKALGGFFQGGMLNQNPPQYDKNLRAVRKDLLIEATVEGCDVWNDAGTGARQDGAIYPIVPVDDQGLNLGFFQAFGKHNNRLPAGFKVWTLRKDAIDIQ</sequence>
<name>A0A9P6TUP5_9FUNG</name>
<dbReference type="InterPro" id="IPR054586">
    <property type="entry name" value="MACPF_1_fungal"/>
</dbReference>
<comment type="caution">
    <text evidence="2">The sequence shown here is derived from an EMBL/GenBank/DDBJ whole genome shotgun (WGS) entry which is preliminary data.</text>
</comment>
<dbReference type="OrthoDB" id="2387130at2759"/>